<sequence length="148" mass="17616">MGEEKEGVLSMWVGTIPNTTYEQFHKEWMEEKYNTGNLDEEGFSKFMLTYNTGWYDHDFQDIRFTEEPILFSKFIKDCSYYESYANKAIEVANKKKIQKCNTIIIVFDFEHQEVQREKGENQSLTFLGTFPYKVVFSKELLSILRKKP</sequence>
<gene>
    <name evidence="1" type="ORF">ACFO3O_14495</name>
</gene>
<comment type="caution">
    <text evidence="1">The sequence shown here is derived from an EMBL/GenBank/DDBJ whole genome shotgun (WGS) entry which is preliminary data.</text>
</comment>
<evidence type="ECO:0000313" key="2">
    <source>
        <dbReference type="Proteomes" id="UP001596043"/>
    </source>
</evidence>
<accession>A0ABV9HY85</accession>
<evidence type="ECO:0000313" key="1">
    <source>
        <dbReference type="EMBL" id="MFC4635126.1"/>
    </source>
</evidence>
<reference evidence="2" key="1">
    <citation type="journal article" date="2019" name="Int. J. Syst. Evol. Microbiol.">
        <title>The Global Catalogue of Microorganisms (GCM) 10K type strain sequencing project: providing services to taxonomists for standard genome sequencing and annotation.</title>
        <authorList>
            <consortium name="The Broad Institute Genomics Platform"/>
            <consortium name="The Broad Institute Genome Sequencing Center for Infectious Disease"/>
            <person name="Wu L."/>
            <person name="Ma J."/>
        </authorList>
    </citation>
    <scope>NUCLEOTIDE SEQUENCE [LARGE SCALE GENOMIC DNA]</scope>
    <source>
        <strain evidence="2">YJ-61-S</strain>
    </source>
</reference>
<dbReference type="Proteomes" id="UP001596043">
    <property type="component" value="Unassembled WGS sequence"/>
</dbReference>
<dbReference type="Pfam" id="PF14112">
    <property type="entry name" value="DUF4284"/>
    <property type="match status" value="1"/>
</dbReference>
<dbReference type="InterPro" id="IPR025560">
    <property type="entry name" value="Imm22"/>
</dbReference>
<name>A0ABV9HY85_9FLAO</name>
<organism evidence="1 2">
    <name type="scientific">Dokdonia ponticola</name>
    <dbReference type="NCBI Taxonomy" id="2041041"/>
    <lineage>
        <taxon>Bacteria</taxon>
        <taxon>Pseudomonadati</taxon>
        <taxon>Bacteroidota</taxon>
        <taxon>Flavobacteriia</taxon>
        <taxon>Flavobacteriales</taxon>
        <taxon>Flavobacteriaceae</taxon>
        <taxon>Dokdonia</taxon>
    </lineage>
</organism>
<dbReference type="EMBL" id="JBHSFV010000009">
    <property type="protein sequence ID" value="MFC4635126.1"/>
    <property type="molecule type" value="Genomic_DNA"/>
</dbReference>
<proteinExistence type="predicted"/>
<protein>
    <submittedName>
        <fullName evidence="1">Immunity 22 family protein</fullName>
    </submittedName>
</protein>
<dbReference type="RefSeq" id="WP_379980047.1">
    <property type="nucleotide sequence ID" value="NZ_JBHSFV010000009.1"/>
</dbReference>
<keyword evidence="2" id="KW-1185">Reference proteome</keyword>